<feature type="transmembrane region" description="Helical" evidence="6">
    <location>
        <begin position="198"/>
        <end position="221"/>
    </location>
</feature>
<dbReference type="EMBL" id="SUPK01000005">
    <property type="protein sequence ID" value="TJY41892.1"/>
    <property type="molecule type" value="Genomic_DNA"/>
</dbReference>
<keyword evidence="6" id="KW-0443">Lipid metabolism</keyword>
<dbReference type="OrthoDB" id="2111097at2"/>
<comment type="function">
    <text evidence="6">Catalyzes the transfer of a lysyl group from L-lysyl-tRNA(Lys) to membrane-bound phosphatidylglycerol (PG), which produces lysylphosphatidylglycerol (LPG), a major component of the bacterial membrane with a positive net charge. LPG synthesis contributes to bacterial virulence as it is involved in the resistance mechanism against cationic antimicrobial peptides (CAMP) produces by the host's immune system (defensins, cathelicidins) and by the competing microorganisms.</text>
</comment>
<evidence type="ECO:0000256" key="1">
    <source>
        <dbReference type="ARBA" id="ARBA00004651"/>
    </source>
</evidence>
<dbReference type="Proteomes" id="UP000309673">
    <property type="component" value="Unassembled WGS sequence"/>
</dbReference>
<dbReference type="PANTHER" id="PTHR39087:SF2">
    <property type="entry name" value="UPF0104 MEMBRANE PROTEIN MJ1595"/>
    <property type="match status" value="1"/>
</dbReference>
<dbReference type="PANTHER" id="PTHR39087">
    <property type="entry name" value="UPF0104 MEMBRANE PROTEIN MJ1595"/>
    <property type="match status" value="1"/>
</dbReference>
<dbReference type="GO" id="GO:0050071">
    <property type="term" value="F:phosphatidylglycerol lysyltransferase activity"/>
    <property type="evidence" value="ECO:0007669"/>
    <property type="project" value="UniProtKB-EC"/>
</dbReference>
<reference evidence="7 8" key="1">
    <citation type="submission" date="2019-04" db="EMBL/GenBank/DDBJ databases">
        <title>Cohnella sp. nov., isolated from soil.</title>
        <authorList>
            <person name="Kim W."/>
        </authorList>
    </citation>
    <scope>NUCLEOTIDE SEQUENCE [LARGE SCALE GENOMIC DNA]</scope>
    <source>
        <strain evidence="7 8">CAU 1483</strain>
    </source>
</reference>
<evidence type="ECO:0000256" key="5">
    <source>
        <dbReference type="ARBA" id="ARBA00023136"/>
    </source>
</evidence>
<dbReference type="EC" id="2.3.2.3" evidence="6"/>
<organism evidence="7 8">
    <name type="scientific">Cohnella pontilimi</name>
    <dbReference type="NCBI Taxonomy" id="2564100"/>
    <lineage>
        <taxon>Bacteria</taxon>
        <taxon>Bacillati</taxon>
        <taxon>Bacillota</taxon>
        <taxon>Bacilli</taxon>
        <taxon>Bacillales</taxon>
        <taxon>Paenibacillaceae</taxon>
        <taxon>Cohnella</taxon>
    </lineage>
</organism>
<protein>
    <recommendedName>
        <fullName evidence="6">Phosphatidylglycerol lysyltransferase</fullName>
        <ecNumber evidence="6">2.3.2.3</ecNumber>
    </recommendedName>
    <alternativeName>
        <fullName evidence="6">Lysylphosphatidylglycerol synthase</fullName>
    </alternativeName>
</protein>
<sequence>MFLTWDVRRVKGMRAMTAKAWKGTVGISMLAVFVWLALRFWETREIADAFRSLLALPAMIALMTAAYACSFLLKAAAWRIYAQGKEPIHKHLPPLGYSLFVNHLLPIKVGDLVRSGLAAKLERRSWDEALHTVGVMRMMDISVLLAFGACGLAVWGIPWEPDNGWRIVAVSAAALLLLIVGIGFAAKRGRAFAARHWSLLRSLLTIRAGAAWLLTACSWILEGAVPFGVLYAMQDHVAPGQAVWVNSMTVGGQVFHVTPGGIGTYETTMSASLAAIGVDASTAITAAVVSHAYKFLFAFAAGFLSWAAMPVPLQEGIRWLSRRRTEKGERAE</sequence>
<feature type="transmembrane region" description="Helical" evidence="6">
    <location>
        <begin position="295"/>
        <end position="313"/>
    </location>
</feature>
<comment type="subcellular location">
    <subcellularLocation>
        <location evidence="1 6">Cell membrane</location>
        <topology evidence="1 6">Multi-pass membrane protein</topology>
    </subcellularLocation>
</comment>
<keyword evidence="5 6" id="KW-0472">Membrane</keyword>
<keyword evidence="6" id="KW-0046">Antibiotic resistance</keyword>
<dbReference type="AlphaFoldDB" id="A0A4U0FEY6"/>
<keyword evidence="8" id="KW-1185">Reference proteome</keyword>
<gene>
    <name evidence="6" type="primary">mprF</name>
    <name evidence="7" type="ORF">E5161_11865</name>
</gene>
<keyword evidence="3 6" id="KW-0812">Transmembrane</keyword>
<evidence type="ECO:0000256" key="3">
    <source>
        <dbReference type="ARBA" id="ARBA00022692"/>
    </source>
</evidence>
<feature type="transmembrane region" description="Helical" evidence="6">
    <location>
        <begin position="53"/>
        <end position="73"/>
    </location>
</feature>
<name>A0A4U0FEY6_9BACL</name>
<feature type="transmembrane region" description="Helical" evidence="6">
    <location>
        <begin position="20"/>
        <end position="41"/>
    </location>
</feature>
<keyword evidence="6" id="KW-0808">Transferase</keyword>
<evidence type="ECO:0000313" key="7">
    <source>
        <dbReference type="EMBL" id="TJY41892.1"/>
    </source>
</evidence>
<feature type="transmembrane region" description="Helical" evidence="6">
    <location>
        <begin position="165"/>
        <end position="186"/>
    </location>
</feature>
<keyword evidence="4 6" id="KW-1133">Transmembrane helix</keyword>
<keyword evidence="2" id="KW-1003">Cell membrane</keyword>
<evidence type="ECO:0000313" key="8">
    <source>
        <dbReference type="Proteomes" id="UP000309673"/>
    </source>
</evidence>
<dbReference type="InterPro" id="IPR022791">
    <property type="entry name" value="L-PG_synthase/AglD"/>
</dbReference>
<comment type="catalytic activity">
    <reaction evidence="6">
        <text>L-lysyl-tRNA(Lys) + a 1,2-diacyl-sn-glycero-3-phospho-(1'-sn-glycerol) = a 1,2-diacyl-sn-glycero-3-phospho-1'-(3'-O-L-lysyl)-sn-glycerol + tRNA(Lys)</text>
        <dbReference type="Rhea" id="RHEA:10668"/>
        <dbReference type="Rhea" id="RHEA-COMP:9696"/>
        <dbReference type="Rhea" id="RHEA-COMP:9697"/>
        <dbReference type="ChEBI" id="CHEBI:64716"/>
        <dbReference type="ChEBI" id="CHEBI:75792"/>
        <dbReference type="ChEBI" id="CHEBI:78442"/>
        <dbReference type="ChEBI" id="CHEBI:78529"/>
        <dbReference type="EC" id="2.3.2.3"/>
    </reaction>
</comment>
<dbReference type="GO" id="GO:0005886">
    <property type="term" value="C:plasma membrane"/>
    <property type="evidence" value="ECO:0007669"/>
    <property type="project" value="UniProtKB-SubCell"/>
</dbReference>
<accession>A0A4U0FEY6</accession>
<dbReference type="GO" id="GO:0046677">
    <property type="term" value="P:response to antibiotic"/>
    <property type="evidence" value="ECO:0007669"/>
    <property type="project" value="UniProtKB-KW"/>
</dbReference>
<proteinExistence type="inferred from homology"/>
<evidence type="ECO:0000256" key="4">
    <source>
        <dbReference type="ARBA" id="ARBA00022989"/>
    </source>
</evidence>
<comment type="similarity">
    <text evidence="6">Belongs to the LPG synthase family.</text>
</comment>
<feature type="transmembrane region" description="Helical" evidence="6">
    <location>
        <begin position="141"/>
        <end position="159"/>
    </location>
</feature>
<dbReference type="GO" id="GO:0006629">
    <property type="term" value="P:lipid metabolic process"/>
    <property type="evidence" value="ECO:0007669"/>
    <property type="project" value="UniProtKB-KW"/>
</dbReference>
<dbReference type="Pfam" id="PF03706">
    <property type="entry name" value="LPG_synthase_TM"/>
    <property type="match status" value="1"/>
</dbReference>
<comment type="caution">
    <text evidence="7">The sequence shown here is derived from an EMBL/GenBank/DDBJ whole genome shotgun (WGS) entry which is preliminary data.</text>
</comment>
<evidence type="ECO:0000256" key="2">
    <source>
        <dbReference type="ARBA" id="ARBA00022475"/>
    </source>
</evidence>
<evidence type="ECO:0000256" key="6">
    <source>
        <dbReference type="RuleBase" id="RU363042"/>
    </source>
</evidence>